<dbReference type="Pfam" id="PF08819">
    <property type="entry name" value="DUF1802"/>
    <property type="match status" value="1"/>
</dbReference>
<dbReference type="InterPro" id="IPR008307">
    <property type="entry name" value="UCP018957"/>
</dbReference>
<keyword evidence="2" id="KW-1185">Reference proteome</keyword>
<dbReference type="RefSeq" id="WP_188816866.1">
    <property type="nucleotide sequence ID" value="NZ_BMOF01000011.1"/>
</dbReference>
<dbReference type="InterPro" id="IPR014923">
    <property type="entry name" value="DUF1802"/>
</dbReference>
<dbReference type="AlphaFoldDB" id="A0A8J3BCD7"/>
<evidence type="ECO:0000313" key="2">
    <source>
        <dbReference type="Proteomes" id="UP000637720"/>
    </source>
</evidence>
<gene>
    <name evidence="1" type="ORF">GCM10007043_08090</name>
</gene>
<dbReference type="Proteomes" id="UP000637720">
    <property type="component" value="Unassembled WGS sequence"/>
</dbReference>
<evidence type="ECO:0008006" key="3">
    <source>
        <dbReference type="Google" id="ProtNLM"/>
    </source>
</evidence>
<comment type="caution">
    <text evidence="1">The sequence shown here is derived from an EMBL/GenBank/DDBJ whole genome shotgun (WGS) entry which is preliminary data.</text>
</comment>
<proteinExistence type="predicted"/>
<name>A0A8J3BCD7_9BACI</name>
<organism evidence="1 2">
    <name type="scientific">Calditerricola satsumensis</name>
    <dbReference type="NCBI Taxonomy" id="373054"/>
    <lineage>
        <taxon>Bacteria</taxon>
        <taxon>Bacillati</taxon>
        <taxon>Bacillota</taxon>
        <taxon>Bacilli</taxon>
        <taxon>Bacillales</taxon>
        <taxon>Bacillaceae</taxon>
        <taxon>Calditerricola</taxon>
    </lineage>
</organism>
<sequence length="195" mass="22226">MAQAPSKPVALKEWAVAVKALGEGKQILLMRKGGIHEETREFRLEEQAFYLYPTYFHQKKALVKPEYHADLEATVAGVSPEQKTVRLEYFAEVVDDIETLDEAAIARLMPYHIWTETFAQDRLHWKKTKPLHVLLVRTYRLRRPVEIPIRPEYEGCKSWLFIPDPLPAGEGDPVLDDAAFAAQCDAVRRALAGEA</sequence>
<protein>
    <recommendedName>
        <fullName evidence="3">DUF1802 family protein</fullName>
    </recommendedName>
</protein>
<accession>A0A8J3BCD7</accession>
<dbReference type="PIRSF" id="PIRSF018957">
    <property type="entry name" value="UCP018957"/>
    <property type="match status" value="1"/>
</dbReference>
<reference evidence="1" key="1">
    <citation type="journal article" date="2014" name="Int. J. Syst. Evol. Microbiol.">
        <title>Complete genome sequence of Corynebacterium casei LMG S-19264T (=DSM 44701T), isolated from a smear-ripened cheese.</title>
        <authorList>
            <consortium name="US DOE Joint Genome Institute (JGI-PGF)"/>
            <person name="Walter F."/>
            <person name="Albersmeier A."/>
            <person name="Kalinowski J."/>
            <person name="Ruckert C."/>
        </authorList>
    </citation>
    <scope>NUCLEOTIDE SEQUENCE</scope>
    <source>
        <strain evidence="1">JCM 14719</strain>
    </source>
</reference>
<evidence type="ECO:0000313" key="1">
    <source>
        <dbReference type="EMBL" id="GGJ96671.1"/>
    </source>
</evidence>
<reference evidence="1" key="2">
    <citation type="submission" date="2020-09" db="EMBL/GenBank/DDBJ databases">
        <authorList>
            <person name="Sun Q."/>
            <person name="Ohkuma M."/>
        </authorList>
    </citation>
    <scope>NUCLEOTIDE SEQUENCE</scope>
    <source>
        <strain evidence="1">JCM 14719</strain>
    </source>
</reference>
<dbReference type="EMBL" id="BMOF01000011">
    <property type="protein sequence ID" value="GGJ96671.1"/>
    <property type="molecule type" value="Genomic_DNA"/>
</dbReference>